<dbReference type="Proteomes" id="UP001589700">
    <property type="component" value="Unassembled WGS sequence"/>
</dbReference>
<evidence type="ECO:0000313" key="2">
    <source>
        <dbReference type="Proteomes" id="UP001589700"/>
    </source>
</evidence>
<dbReference type="RefSeq" id="WP_277815154.1">
    <property type="nucleotide sequence ID" value="NZ_JAALDM010000227.1"/>
</dbReference>
<name>A0ABV5JVZ6_9ACTN</name>
<gene>
    <name evidence="1" type="ORF">ACFFVD_13745</name>
</gene>
<accession>A0ABV5JVZ6</accession>
<reference evidence="1 2" key="1">
    <citation type="submission" date="2024-09" db="EMBL/GenBank/DDBJ databases">
        <authorList>
            <person name="Sun Q."/>
            <person name="Mori K."/>
        </authorList>
    </citation>
    <scope>NUCLEOTIDE SEQUENCE [LARGE SCALE GENOMIC DNA]</scope>
    <source>
        <strain evidence="1 2">CCM 7659</strain>
    </source>
</reference>
<keyword evidence="2" id="KW-1185">Reference proteome</keyword>
<dbReference type="EMBL" id="JBHMDY010000008">
    <property type="protein sequence ID" value="MFB9260864.1"/>
    <property type="molecule type" value="Genomic_DNA"/>
</dbReference>
<proteinExistence type="predicted"/>
<comment type="caution">
    <text evidence="1">The sequence shown here is derived from an EMBL/GenBank/DDBJ whole genome shotgun (WGS) entry which is preliminary data.</text>
</comment>
<evidence type="ECO:0000313" key="1">
    <source>
        <dbReference type="EMBL" id="MFB9260864.1"/>
    </source>
</evidence>
<sequence length="41" mass="4149">MIDSSTGSALGDMTTGFLGATVDMLVGFLEKSGELFFGSAS</sequence>
<protein>
    <recommendedName>
        <fullName evidence="3">Porin</fullName>
    </recommendedName>
</protein>
<evidence type="ECO:0008006" key="3">
    <source>
        <dbReference type="Google" id="ProtNLM"/>
    </source>
</evidence>
<organism evidence="1 2">
    <name type="scientific">Dietzia aerolata</name>
    <dbReference type="NCBI Taxonomy" id="595984"/>
    <lineage>
        <taxon>Bacteria</taxon>
        <taxon>Bacillati</taxon>
        <taxon>Actinomycetota</taxon>
        <taxon>Actinomycetes</taxon>
        <taxon>Mycobacteriales</taxon>
        <taxon>Dietziaceae</taxon>
        <taxon>Dietzia</taxon>
    </lineage>
</organism>